<proteinExistence type="predicted"/>
<accession>A0A1F7JHE4</accession>
<comment type="caution">
    <text evidence="2">The sequence shown here is derived from an EMBL/GenBank/DDBJ whole genome shotgun (WGS) entry which is preliminary data.</text>
</comment>
<evidence type="ECO:0000256" key="1">
    <source>
        <dbReference type="SAM" id="MobiDB-lite"/>
    </source>
</evidence>
<feature type="region of interest" description="Disordered" evidence="1">
    <location>
        <begin position="79"/>
        <end position="101"/>
    </location>
</feature>
<dbReference type="Proteomes" id="UP000177418">
    <property type="component" value="Unassembled WGS sequence"/>
</dbReference>
<evidence type="ECO:0000313" key="2">
    <source>
        <dbReference type="EMBL" id="OGK55033.1"/>
    </source>
</evidence>
<sequence length="101" mass="11801">MTIPAVWAKPGEDMDAEFTRGIVSLYDLCLRRTDTERTEDARLNALYQNEPVRPEMTDEEKRRVYLELQLALEQAQVAEQKKAEEDVKKRLEKQMDNQMAA</sequence>
<evidence type="ECO:0000313" key="3">
    <source>
        <dbReference type="Proteomes" id="UP000177418"/>
    </source>
</evidence>
<reference evidence="2 3" key="1">
    <citation type="journal article" date="2016" name="Nat. Commun.">
        <title>Thousands of microbial genomes shed light on interconnected biogeochemical processes in an aquifer system.</title>
        <authorList>
            <person name="Anantharaman K."/>
            <person name="Brown C.T."/>
            <person name="Hug L.A."/>
            <person name="Sharon I."/>
            <person name="Castelle C.J."/>
            <person name="Probst A.J."/>
            <person name="Thomas B.C."/>
            <person name="Singh A."/>
            <person name="Wilkins M.J."/>
            <person name="Karaoz U."/>
            <person name="Brodie E.L."/>
            <person name="Williams K.H."/>
            <person name="Hubbard S.S."/>
            <person name="Banfield J.F."/>
        </authorList>
    </citation>
    <scope>NUCLEOTIDE SEQUENCE [LARGE SCALE GENOMIC DNA]</scope>
</reference>
<organism evidence="2 3">
    <name type="scientific">Candidatus Roizmanbacteria bacterium RIFCSPLOWO2_02_FULL_36_11</name>
    <dbReference type="NCBI Taxonomy" id="1802071"/>
    <lineage>
        <taxon>Bacteria</taxon>
        <taxon>Candidatus Roizmaniibacteriota</taxon>
    </lineage>
</organism>
<dbReference type="AlphaFoldDB" id="A0A1F7JHE4"/>
<gene>
    <name evidence="2" type="ORF">A3H78_00980</name>
</gene>
<dbReference type="EMBL" id="MGAV01000012">
    <property type="protein sequence ID" value="OGK55033.1"/>
    <property type="molecule type" value="Genomic_DNA"/>
</dbReference>
<protein>
    <submittedName>
        <fullName evidence="2">Uncharacterized protein</fullName>
    </submittedName>
</protein>
<feature type="compositionally biased region" description="Basic and acidic residues" evidence="1">
    <location>
        <begin position="79"/>
        <end position="95"/>
    </location>
</feature>
<name>A0A1F7JHE4_9BACT</name>